<dbReference type="SUPFAM" id="SSF56112">
    <property type="entry name" value="Protein kinase-like (PK-like)"/>
    <property type="match status" value="1"/>
</dbReference>
<dbReference type="AlphaFoldDB" id="A0A221NWS3"/>
<proteinExistence type="predicted"/>
<evidence type="ECO:0000313" key="2">
    <source>
        <dbReference type="EMBL" id="ASN24352.1"/>
    </source>
</evidence>
<dbReference type="STRING" id="1355015.LK06_009055"/>
<dbReference type="KEGG" id="splu:LK06_009055"/>
<reference evidence="2 3" key="1">
    <citation type="submission" date="2017-07" db="EMBL/GenBank/DDBJ databases">
        <title>Genome sequence of Streptomyces pluripotens MUSC 137T.</title>
        <authorList>
            <person name="Ser H.-L."/>
            <person name="Lee L.-H."/>
        </authorList>
    </citation>
    <scope>NUCLEOTIDE SEQUENCE [LARGE SCALE GENOMIC DNA]</scope>
    <source>
        <strain evidence="2 3">MUSC 137</strain>
    </source>
</reference>
<organism evidence="2 3">
    <name type="scientific">Streptomyces pluripotens</name>
    <dbReference type="NCBI Taxonomy" id="1355015"/>
    <lineage>
        <taxon>Bacteria</taxon>
        <taxon>Bacillati</taxon>
        <taxon>Actinomycetota</taxon>
        <taxon>Actinomycetes</taxon>
        <taxon>Kitasatosporales</taxon>
        <taxon>Streptomycetaceae</taxon>
        <taxon>Streptomyces</taxon>
    </lineage>
</organism>
<evidence type="ECO:0000259" key="1">
    <source>
        <dbReference type="Pfam" id="PF01636"/>
    </source>
</evidence>
<evidence type="ECO:0000313" key="3">
    <source>
        <dbReference type="Proteomes" id="UP000031501"/>
    </source>
</evidence>
<name>A0A221NWS3_9ACTN</name>
<dbReference type="InterPro" id="IPR002575">
    <property type="entry name" value="Aminoglycoside_PTrfase"/>
</dbReference>
<accession>A0A221NWS3</accession>
<dbReference type="EMBL" id="CP022433">
    <property type="protein sequence ID" value="ASN24352.1"/>
    <property type="molecule type" value="Genomic_DNA"/>
</dbReference>
<dbReference type="InterPro" id="IPR011009">
    <property type="entry name" value="Kinase-like_dom_sf"/>
</dbReference>
<protein>
    <recommendedName>
        <fullName evidence="1">Aminoglycoside phosphotransferase domain-containing protein</fullName>
    </recommendedName>
</protein>
<dbReference type="RefSeq" id="WP_039657125.1">
    <property type="nucleotide sequence ID" value="NZ_CP021080.1"/>
</dbReference>
<dbReference type="Pfam" id="PF01636">
    <property type="entry name" value="APH"/>
    <property type="match status" value="1"/>
</dbReference>
<dbReference type="Proteomes" id="UP000031501">
    <property type="component" value="Chromosome"/>
</dbReference>
<feature type="domain" description="Aminoglycoside phosphotransferase" evidence="1">
    <location>
        <begin position="154"/>
        <end position="217"/>
    </location>
</feature>
<dbReference type="OrthoDB" id="2570531at2"/>
<sequence length="270" mass="29181">MDRTAWLELPPEARSAVEVYIGPVEHAETAETGVMARLACTLHTATGPVFVKGTRSDEPAAWMYDYEARVTRVAPLAPRVLWQVDAGGWLLTGYEYLVGPHPDLSPGSPDLGPFLDTLTTMSETPWPEQVRKKPLHIRWAGFFPADRSPDIEGRALVHSDVSPLNMLATGDGIRVLDWALACPGPAWADTAFAIPRFIHAGHTAEQAEALAQAVPAYSTAEPSAVATFAATLCGVWESRAASDPAPHRAPLIAAARTWTMHHSRQDVHGA</sequence>
<gene>
    <name evidence="2" type="ORF">LK07_10165</name>
</gene>
<keyword evidence="3" id="KW-1185">Reference proteome</keyword>
<dbReference type="Gene3D" id="3.90.1200.10">
    <property type="match status" value="1"/>
</dbReference>